<dbReference type="SMR" id="G0S0R0"/>
<evidence type="ECO:0000256" key="3">
    <source>
        <dbReference type="PROSITE-ProRule" id="PRU00221"/>
    </source>
</evidence>
<keyword evidence="7 8" id="KW-0002">3D-structure</keyword>
<dbReference type="SUPFAM" id="SSF50978">
    <property type="entry name" value="WD40 repeat-like"/>
    <property type="match status" value="1"/>
</dbReference>
<evidence type="ECO:0007829" key="8">
    <source>
        <dbReference type="PDB" id="4ZOY"/>
    </source>
</evidence>
<feature type="repeat" description="WD" evidence="3">
    <location>
        <begin position="236"/>
        <end position="269"/>
    </location>
</feature>
<feature type="compositionally biased region" description="Polar residues" evidence="4">
    <location>
        <begin position="356"/>
        <end position="366"/>
    </location>
</feature>
<feature type="compositionally biased region" description="Polar residues" evidence="4">
    <location>
        <begin position="1"/>
        <end position="10"/>
    </location>
</feature>
<proteinExistence type="evidence at protein level"/>
<evidence type="ECO:0000313" key="5">
    <source>
        <dbReference type="EMBL" id="EGS22620.1"/>
    </source>
</evidence>
<dbReference type="RefSeq" id="XP_006691612.1">
    <property type="nucleotide sequence ID" value="XM_006691549.1"/>
</dbReference>
<dbReference type="eggNOG" id="KOG0296">
    <property type="taxonomic scope" value="Eukaryota"/>
</dbReference>
<dbReference type="Pfam" id="PF00400">
    <property type="entry name" value="WD40"/>
    <property type="match status" value="3"/>
</dbReference>
<dbReference type="OMA" id="SIWDYSK"/>
<dbReference type="InterPro" id="IPR001680">
    <property type="entry name" value="WD40_rpt"/>
</dbReference>
<protein>
    <submittedName>
        <fullName evidence="5">Uncharacterized protein</fullName>
    </submittedName>
</protein>
<dbReference type="PDB" id="4ZOY">
    <property type="method" value="X-ray"/>
    <property type="resolution" value="1.50 A"/>
    <property type="chains" value="A=52-533"/>
</dbReference>
<feature type="repeat" description="WD" evidence="3">
    <location>
        <begin position="135"/>
        <end position="167"/>
    </location>
</feature>
<dbReference type="PDBsum" id="4ZOZ"/>
<dbReference type="AlphaFoldDB" id="G0S0R0"/>
<organism evidence="5 6">
    <name type="scientific">Chaetomium thermophilum (strain DSM 1495 / CBS 144.50 / IMI 039719)</name>
    <name type="common">Thermochaetoides thermophila</name>
    <dbReference type="NCBI Taxonomy" id="759272"/>
    <lineage>
        <taxon>Eukaryota</taxon>
        <taxon>Fungi</taxon>
        <taxon>Dikarya</taxon>
        <taxon>Ascomycota</taxon>
        <taxon>Pezizomycotina</taxon>
        <taxon>Sordariomycetes</taxon>
        <taxon>Sordariomycetidae</taxon>
        <taxon>Sordariales</taxon>
        <taxon>Chaetomiaceae</taxon>
        <taxon>Thermochaetoides</taxon>
    </lineage>
</organism>
<dbReference type="PDBsum" id="4ZN4"/>
<sequence>MSSSKQYQQQPEDEELGPVTIAEDEVEEILDVEDPDGDVAMGSDDEGPEEIALENDSIAYFDGHKDSVFAIAQHPLYPNIVATGGSEGDADDAPGKGYVLDISAAAGRPVLPPSYNSDPSSAPQQNTSLNPIFEIDGHTDSINALTFTLPRGDFLVSGGMDGRMRVYAVSVPQNGALAQFKFLAESQETEEINWFAPCPSPDHPNTIALGASDGSVWVFTLDASDPSNPVQIVQSYFLHTGPCTAGAWSPDGLLLATVSEDESLHVYDVFGVAASKSLVTDNGQTVVSLTNVDQRFAVEGGLFSVAVSPTGAVVAVGGAGGQIKIVGLPRLSQPQQPQSQSQSRTGKAPAGRAGRPSQQQQTTSHQAGTILASLQIQSDNIESLAFSPSAPILAAGSTDGSIAVFDTSRSFALRRHLRGAHAEDPVVKVEFVKSPPNAAMAGWLLTSCGMDGVVRRWDLRGGTAGPGTLPHMQHLQQQRQQQQEGAAPSGLVKEWKGHRSGQEGGGVLGFVQGETGERIVTVGDDAVVLVFEA</sequence>
<feature type="region of interest" description="Disordered" evidence="4">
    <location>
        <begin position="1"/>
        <end position="21"/>
    </location>
</feature>
<keyword evidence="1 3" id="KW-0853">WD repeat</keyword>
<accession>G0S0R0</accession>
<dbReference type="EvolutionaryTrace" id="G0S0R0"/>
<dbReference type="EMBL" id="GL988039">
    <property type="protein sequence ID" value="EGS22620.1"/>
    <property type="molecule type" value="Genomic_DNA"/>
</dbReference>
<keyword evidence="2" id="KW-0677">Repeat</keyword>
<dbReference type="Gene3D" id="2.130.10.10">
    <property type="entry name" value="YVTN repeat-like/Quinoprotein amine dehydrogenase"/>
    <property type="match status" value="1"/>
</dbReference>
<reference evidence="5 6" key="1">
    <citation type="journal article" date="2011" name="Cell">
        <title>Insight into structure and assembly of the nuclear pore complex by utilizing the genome of a eukaryotic thermophile.</title>
        <authorList>
            <person name="Amlacher S."/>
            <person name="Sarges P."/>
            <person name="Flemming D."/>
            <person name="van Noort V."/>
            <person name="Kunze R."/>
            <person name="Devos D.P."/>
            <person name="Arumugam M."/>
            <person name="Bork P."/>
            <person name="Hurt E."/>
        </authorList>
    </citation>
    <scope>NUCLEOTIDE SEQUENCE [LARGE SCALE GENOMIC DNA]</scope>
    <source>
        <strain evidence="6">DSM 1495 / CBS 144.50 / IMI 039719</strain>
    </source>
</reference>
<feature type="compositionally biased region" description="Low complexity" evidence="4">
    <location>
        <begin position="332"/>
        <end position="343"/>
    </location>
</feature>
<dbReference type="STRING" id="759272.G0S0R0"/>
<feature type="repeat" description="WD" evidence="3">
    <location>
        <begin position="374"/>
        <end position="415"/>
    </location>
</feature>
<dbReference type="HOGENOM" id="CLU_000288_57_9_1"/>
<feature type="region of interest" description="Disordered" evidence="4">
    <location>
        <begin position="332"/>
        <end position="366"/>
    </location>
</feature>
<dbReference type="OrthoDB" id="10261640at2759"/>
<reference evidence="7 8" key="2">
    <citation type="journal article" date="2015" name="Nat. Commun.">
        <title>Co-translational capturing of nascent ribosomal proteins by their dedicated chaperones.</title>
        <authorList>
            <person name="Pausch P."/>
            <person name="Singh U."/>
            <person name="Ahmed Y.L."/>
            <person name="Pillet B."/>
            <person name="Murat G."/>
            <person name="Altegoer F."/>
            <person name="Stier G."/>
            <person name="Thoms M."/>
            <person name="Hurt E."/>
            <person name="Sinning I."/>
            <person name="Bange G."/>
            <person name="Kressler D."/>
        </authorList>
    </citation>
    <scope>X-RAY CRYSTALLOGRAPHY (1.50 ANGSTROMS) OF 51-533</scope>
</reference>
<dbReference type="PANTHER" id="PTHR19857">
    <property type="entry name" value="MITOCHONDRIAL DIVISION PROTEIN 1-RELATED"/>
    <property type="match status" value="1"/>
</dbReference>
<dbReference type="InterPro" id="IPR051179">
    <property type="entry name" value="WD_repeat_multifunction"/>
</dbReference>
<dbReference type="PDBsum" id="4ZOY"/>
<dbReference type="InterPro" id="IPR036322">
    <property type="entry name" value="WD40_repeat_dom_sf"/>
</dbReference>
<dbReference type="KEGG" id="cthr:CTHT_0010920"/>
<dbReference type="Proteomes" id="UP000008066">
    <property type="component" value="Unassembled WGS sequence"/>
</dbReference>
<dbReference type="PROSITE" id="PS50294">
    <property type="entry name" value="WD_REPEATS_REGION"/>
    <property type="match status" value="1"/>
</dbReference>
<evidence type="ECO:0007829" key="7">
    <source>
        <dbReference type="PDB" id="4ZN4"/>
    </source>
</evidence>
<dbReference type="PANTHER" id="PTHR19857:SF8">
    <property type="entry name" value="ANGIO-ASSOCIATED MIGRATORY CELL PROTEIN"/>
    <property type="match status" value="1"/>
</dbReference>
<feature type="compositionally biased region" description="Acidic residues" evidence="4">
    <location>
        <begin position="11"/>
        <end position="21"/>
    </location>
</feature>
<dbReference type="PDB" id="4ZOZ">
    <property type="method" value="X-ray"/>
    <property type="resolution" value="1.70 A"/>
    <property type="chains" value="A/B=54-533"/>
</dbReference>
<keyword evidence="6" id="KW-1185">Reference proteome</keyword>
<dbReference type="PDB" id="4ZN4">
    <property type="method" value="X-ray"/>
    <property type="resolution" value="1.94 A"/>
    <property type="chains" value="A/B=1-533"/>
</dbReference>
<name>G0S0R0_CHATD</name>
<dbReference type="GeneID" id="18255130"/>
<evidence type="ECO:0000256" key="1">
    <source>
        <dbReference type="ARBA" id="ARBA00022574"/>
    </source>
</evidence>
<gene>
    <name evidence="5" type="ORF">CTHT_0010920</name>
</gene>
<evidence type="ECO:0000256" key="4">
    <source>
        <dbReference type="SAM" id="MobiDB-lite"/>
    </source>
</evidence>
<evidence type="ECO:0000256" key="2">
    <source>
        <dbReference type="ARBA" id="ARBA00022737"/>
    </source>
</evidence>
<dbReference type="SMART" id="SM00320">
    <property type="entry name" value="WD40"/>
    <property type="match status" value="8"/>
</dbReference>
<dbReference type="InterPro" id="IPR015943">
    <property type="entry name" value="WD40/YVTN_repeat-like_dom_sf"/>
</dbReference>
<dbReference type="PROSITE" id="PS50082">
    <property type="entry name" value="WD_REPEATS_2"/>
    <property type="match status" value="3"/>
</dbReference>
<evidence type="ECO:0000313" key="6">
    <source>
        <dbReference type="Proteomes" id="UP000008066"/>
    </source>
</evidence>